<evidence type="ECO:0000313" key="7">
    <source>
        <dbReference type="EMBL" id="KAG7573405.1"/>
    </source>
</evidence>
<gene>
    <name evidence="7" type="ORF">ISN44_As09g016930</name>
</gene>
<name>A0A8T2AIM4_ARASU</name>
<dbReference type="InterPro" id="IPR000608">
    <property type="entry name" value="UBC"/>
</dbReference>
<keyword evidence="4" id="KW-0833">Ubl conjugation pathway</keyword>
<evidence type="ECO:0000256" key="1">
    <source>
        <dbReference type="ARBA" id="ARBA00012486"/>
    </source>
</evidence>
<evidence type="ECO:0000256" key="4">
    <source>
        <dbReference type="ARBA" id="ARBA00022786"/>
    </source>
</evidence>
<dbReference type="EMBL" id="JAEFBJ010000009">
    <property type="protein sequence ID" value="KAG7573405.1"/>
    <property type="molecule type" value="Genomic_DNA"/>
</dbReference>
<evidence type="ECO:0000256" key="3">
    <source>
        <dbReference type="ARBA" id="ARBA00022741"/>
    </source>
</evidence>
<dbReference type="AlphaFoldDB" id="A0A8T2AIM4"/>
<evidence type="ECO:0000259" key="6">
    <source>
        <dbReference type="PROSITE" id="PS50127"/>
    </source>
</evidence>
<dbReference type="PANTHER" id="PTHR24068">
    <property type="entry name" value="UBIQUITIN-CONJUGATING ENZYME E2"/>
    <property type="match status" value="1"/>
</dbReference>
<evidence type="ECO:0000256" key="2">
    <source>
        <dbReference type="ARBA" id="ARBA00022679"/>
    </source>
</evidence>
<reference evidence="7 8" key="1">
    <citation type="submission" date="2020-12" db="EMBL/GenBank/DDBJ databases">
        <title>Concerted genomic and epigenomic changes stabilize Arabidopsis allopolyploids.</title>
        <authorList>
            <person name="Chen Z."/>
        </authorList>
    </citation>
    <scope>NUCLEOTIDE SEQUENCE [LARGE SCALE GENOMIC DNA]</scope>
    <source>
        <strain evidence="7">As9502</strain>
        <tissue evidence="7">Leaf</tissue>
    </source>
</reference>
<dbReference type="Pfam" id="PF00179">
    <property type="entry name" value="UQ_con"/>
    <property type="match status" value="1"/>
</dbReference>
<keyword evidence="3" id="KW-0547">Nucleotide-binding</keyword>
<feature type="domain" description="UBC core" evidence="6">
    <location>
        <begin position="35"/>
        <end position="182"/>
    </location>
</feature>
<keyword evidence="5" id="KW-0067">ATP-binding</keyword>
<evidence type="ECO:0000256" key="5">
    <source>
        <dbReference type="ARBA" id="ARBA00022840"/>
    </source>
</evidence>
<accession>A0A8T2AIM4</accession>
<keyword evidence="2" id="KW-0808">Transferase</keyword>
<dbReference type="EC" id="2.3.2.23" evidence="1"/>
<dbReference type="SMART" id="SM00212">
    <property type="entry name" value="UBCc"/>
    <property type="match status" value="1"/>
</dbReference>
<dbReference type="OrthoDB" id="1030252at2759"/>
<proteinExistence type="predicted"/>
<dbReference type="FunFam" id="3.10.110.10:FF:000060">
    <property type="entry name" value="Ubiquitin conjugating enzyme (UbcB)"/>
    <property type="match status" value="1"/>
</dbReference>
<dbReference type="Proteomes" id="UP000694251">
    <property type="component" value="Chromosome 9"/>
</dbReference>
<keyword evidence="8" id="KW-1185">Reference proteome</keyword>
<evidence type="ECO:0000313" key="8">
    <source>
        <dbReference type="Proteomes" id="UP000694251"/>
    </source>
</evidence>
<comment type="caution">
    <text evidence="7">The sequence shown here is derived from an EMBL/GenBank/DDBJ whole genome shotgun (WGS) entry which is preliminary data.</text>
</comment>
<organism evidence="7 8">
    <name type="scientific">Arabidopsis suecica</name>
    <name type="common">Swedish thale-cress</name>
    <name type="synonym">Cardaminopsis suecica</name>
    <dbReference type="NCBI Taxonomy" id="45249"/>
    <lineage>
        <taxon>Eukaryota</taxon>
        <taxon>Viridiplantae</taxon>
        <taxon>Streptophyta</taxon>
        <taxon>Embryophyta</taxon>
        <taxon>Tracheophyta</taxon>
        <taxon>Spermatophyta</taxon>
        <taxon>Magnoliopsida</taxon>
        <taxon>eudicotyledons</taxon>
        <taxon>Gunneridae</taxon>
        <taxon>Pentapetalae</taxon>
        <taxon>rosids</taxon>
        <taxon>malvids</taxon>
        <taxon>Brassicales</taxon>
        <taxon>Brassicaceae</taxon>
        <taxon>Camelineae</taxon>
        <taxon>Arabidopsis</taxon>
    </lineage>
</organism>
<dbReference type="PROSITE" id="PS50127">
    <property type="entry name" value="UBC_2"/>
    <property type="match status" value="1"/>
</dbReference>
<dbReference type="GO" id="GO:0005524">
    <property type="term" value="F:ATP binding"/>
    <property type="evidence" value="ECO:0007669"/>
    <property type="project" value="UniProtKB-KW"/>
</dbReference>
<sequence>MFFQKLKFRKLCTSKNSHKISPATVSKSTATVSKSSEKRLMKEFQEEDHILKAHVRASLPSPENISRWEATVNGPVGCPYENGVFTVSVHIPPKYPFQPPKITFKTKIFHPNISESGEIFVDILGSRWSSALTINLVLLSLCSILSNPVEPFLVSNHAARLYQKDWKAYEKVARECSQKYAKG</sequence>
<dbReference type="GO" id="GO:0061631">
    <property type="term" value="F:ubiquitin conjugating enzyme activity"/>
    <property type="evidence" value="ECO:0007669"/>
    <property type="project" value="UniProtKB-EC"/>
</dbReference>
<protein>
    <recommendedName>
        <fullName evidence="1">E2 ubiquitin-conjugating enzyme</fullName>
        <ecNumber evidence="1">2.3.2.23</ecNumber>
    </recommendedName>
</protein>